<proteinExistence type="predicted"/>
<dbReference type="InterPro" id="IPR050789">
    <property type="entry name" value="Diverse_Enzym_Activities"/>
</dbReference>
<evidence type="ECO:0000313" key="2">
    <source>
        <dbReference type="EMBL" id="GHH79279.1"/>
    </source>
</evidence>
<sequence>MPDIGRRGVLARGGLMVAGAAFGSLGVEALGAPPASARGLTGWQRGHAKRFEMIDDSLHASVNDGTALGVAAMGATPKGLAYEGFFGKANAHTGTPMAPDTVFWLASMTKNFTAIACMQLVEQGRIDPEQPASDILPQLASPKVLEGFDSRGMPILRPAKRPITVRHLLTHTSGYTYANWSEVLTRYEGATGLPDITTCQNAAFGAPIEFDPGERWQYGISMDWVGKLIEQVTDQSLEVYFRENIFEPLGMKDSGFLIGTDQRDRVATLAARQPDGSLRPEPFEIPQRPEFFMGGGGAFSTPQDYLRVLQALLNGGALNRVRILRPQTVAEMMTNQIGDLNVQEMHTANPAWSNSFDQFPGQRHKWGFSYDINEKPGPHGRAAGSISWAGLLNCYFWVDPVKKVTGALFTQIRPFFDERIVSLYGHFESGLYQGLGRA</sequence>
<gene>
    <name evidence="2" type="ORF">GCM10018793_31670</name>
</gene>
<evidence type="ECO:0000259" key="1">
    <source>
        <dbReference type="Pfam" id="PF00144"/>
    </source>
</evidence>
<protein>
    <submittedName>
        <fullName evidence="2">1,4-butanediol diacrylate esterase</fullName>
    </submittedName>
</protein>
<dbReference type="PANTHER" id="PTHR43283">
    <property type="entry name" value="BETA-LACTAMASE-RELATED"/>
    <property type="match status" value="1"/>
</dbReference>
<reference evidence="2" key="2">
    <citation type="submission" date="2020-09" db="EMBL/GenBank/DDBJ databases">
        <authorList>
            <person name="Sun Q."/>
            <person name="Ohkuma M."/>
        </authorList>
    </citation>
    <scope>NUCLEOTIDE SEQUENCE</scope>
    <source>
        <strain evidence="2">JCM 5069</strain>
    </source>
</reference>
<dbReference type="SUPFAM" id="SSF56601">
    <property type="entry name" value="beta-lactamase/transpeptidase-like"/>
    <property type="match status" value="1"/>
</dbReference>
<accession>A0A919G7N5</accession>
<dbReference type="Proteomes" id="UP000603708">
    <property type="component" value="Unassembled WGS sequence"/>
</dbReference>
<evidence type="ECO:0000313" key="3">
    <source>
        <dbReference type="Proteomes" id="UP000603708"/>
    </source>
</evidence>
<name>A0A919G7N5_9ACTN</name>
<organism evidence="2 3">
    <name type="scientific">Streptomyces sulfonofaciens</name>
    <dbReference type="NCBI Taxonomy" id="68272"/>
    <lineage>
        <taxon>Bacteria</taxon>
        <taxon>Bacillati</taxon>
        <taxon>Actinomycetota</taxon>
        <taxon>Actinomycetes</taxon>
        <taxon>Kitasatosporales</taxon>
        <taxon>Streptomycetaceae</taxon>
        <taxon>Streptomyces</taxon>
    </lineage>
</organism>
<keyword evidence="3" id="KW-1185">Reference proteome</keyword>
<dbReference type="RefSeq" id="WP_189932388.1">
    <property type="nucleotide sequence ID" value="NZ_BNCD01000008.1"/>
</dbReference>
<dbReference type="EMBL" id="BNCD01000008">
    <property type="protein sequence ID" value="GHH79279.1"/>
    <property type="molecule type" value="Genomic_DNA"/>
</dbReference>
<reference evidence="2" key="1">
    <citation type="journal article" date="2014" name="Int. J. Syst. Evol. Microbiol.">
        <title>Complete genome sequence of Corynebacterium casei LMG S-19264T (=DSM 44701T), isolated from a smear-ripened cheese.</title>
        <authorList>
            <consortium name="US DOE Joint Genome Institute (JGI-PGF)"/>
            <person name="Walter F."/>
            <person name="Albersmeier A."/>
            <person name="Kalinowski J."/>
            <person name="Ruckert C."/>
        </authorList>
    </citation>
    <scope>NUCLEOTIDE SEQUENCE</scope>
    <source>
        <strain evidence="2">JCM 5069</strain>
    </source>
</reference>
<dbReference type="Gene3D" id="3.40.710.10">
    <property type="entry name" value="DD-peptidase/beta-lactamase superfamily"/>
    <property type="match status" value="1"/>
</dbReference>
<dbReference type="InterPro" id="IPR012338">
    <property type="entry name" value="Beta-lactam/transpept-like"/>
</dbReference>
<dbReference type="AlphaFoldDB" id="A0A919G7N5"/>
<comment type="caution">
    <text evidence="2">The sequence shown here is derived from an EMBL/GenBank/DDBJ whole genome shotgun (WGS) entry which is preliminary data.</text>
</comment>
<dbReference type="InterPro" id="IPR006311">
    <property type="entry name" value="TAT_signal"/>
</dbReference>
<dbReference type="Pfam" id="PF00144">
    <property type="entry name" value="Beta-lactamase"/>
    <property type="match status" value="1"/>
</dbReference>
<dbReference type="PROSITE" id="PS51318">
    <property type="entry name" value="TAT"/>
    <property type="match status" value="1"/>
</dbReference>
<dbReference type="PANTHER" id="PTHR43283:SF3">
    <property type="entry name" value="BETA-LACTAMASE FAMILY PROTEIN (AFU_ORTHOLOGUE AFUA_5G07500)"/>
    <property type="match status" value="1"/>
</dbReference>
<dbReference type="InterPro" id="IPR001466">
    <property type="entry name" value="Beta-lactam-related"/>
</dbReference>
<feature type="domain" description="Beta-lactamase-related" evidence="1">
    <location>
        <begin position="62"/>
        <end position="415"/>
    </location>
</feature>